<reference evidence="1 2" key="1">
    <citation type="journal article" date="2015" name="Genome Announc.">
        <title>Complete genome sequences for 35 biothreat assay-relevant bacillus species.</title>
        <authorList>
            <person name="Johnson S.L."/>
            <person name="Daligault H.E."/>
            <person name="Davenport K.W."/>
            <person name="Jaissle J."/>
            <person name="Frey K.G."/>
            <person name="Ladner J.T."/>
            <person name="Broomall S.M."/>
            <person name="Bishop-Lilly K.A."/>
            <person name="Bruce D.C."/>
            <person name="Gibbons H.S."/>
            <person name="Coyne S.R."/>
            <person name="Lo C.C."/>
            <person name="Meincke L."/>
            <person name="Munk A.C."/>
            <person name="Koroleva G.I."/>
            <person name="Rosenzweig C.N."/>
            <person name="Palacios G.F."/>
            <person name="Redden C.L."/>
            <person name="Minogue T.D."/>
            <person name="Chain P.S."/>
        </authorList>
    </citation>
    <scope>NUCLEOTIDE SEQUENCE [LARGE SCALE GENOMIC DNA]</scope>
    <source>
        <strain evidence="2">ATCC 14581 / DSM 32 / JCM 2506 / NBRC 15308 / NCIMB 9376 / NCTC 10342 / NRRL B-14308 / VKM B-512</strain>
    </source>
</reference>
<dbReference type="KEGG" id="bmeg:BG04_4657"/>
<evidence type="ECO:0000313" key="1">
    <source>
        <dbReference type="EMBL" id="AJI24028.1"/>
    </source>
</evidence>
<accession>A0A0B6ATM1</accession>
<sequence>MISLPIQHIPVPMFLLNKDNEIIEFTPSVTKNFPPVQNFLDLVDEDSQEKVKRALQGKEEVQIEVNMRTFSNPVALFDFHFKPEAYHSLHAVFCYPIHEHMTSVQSTLQQFRSMLMQDSSQVSQDFSVREPDVETAKKMQLVDLQRHFREMKTNVLTIQDLLSIIRSDVIEAGKGEYIELVSTHLFDIQDLINQELDCLRQKNKVH</sequence>
<evidence type="ECO:0000313" key="2">
    <source>
        <dbReference type="Proteomes" id="UP000031829"/>
    </source>
</evidence>
<name>A0A0B6ATM1_PRIM2</name>
<dbReference type="EMBL" id="CP009920">
    <property type="protein sequence ID" value="AJI24028.1"/>
    <property type="molecule type" value="Genomic_DNA"/>
</dbReference>
<dbReference type="HOGENOM" id="CLU_1329749_0_0_9"/>
<dbReference type="Proteomes" id="UP000031829">
    <property type="component" value="Chromosome"/>
</dbReference>
<dbReference type="GeneID" id="93642650"/>
<gene>
    <name evidence="1" type="ORF">BG04_4657</name>
</gene>
<dbReference type="AlphaFoldDB" id="A0A0B6ATM1"/>
<dbReference type="RefSeq" id="WP_034652196.1">
    <property type="nucleotide sequence ID" value="NZ_BCVB01000004.1"/>
</dbReference>
<proteinExistence type="predicted"/>
<organism evidence="1 2">
    <name type="scientific">Priestia megaterium (strain ATCC 14581 / DSM 32 / CCUG 1817 / JCM 2506 / NBRC 15308 / NCIMB 9376 / NCTC 10342 / NRRL B-14308 / VKM B-512 / Ford 19)</name>
    <name type="common">Bacillus megaterium</name>
    <dbReference type="NCBI Taxonomy" id="1348623"/>
    <lineage>
        <taxon>Bacteria</taxon>
        <taxon>Bacillati</taxon>
        <taxon>Bacillota</taxon>
        <taxon>Bacilli</taxon>
        <taxon>Bacillales</taxon>
        <taxon>Bacillaceae</taxon>
        <taxon>Priestia</taxon>
    </lineage>
</organism>
<protein>
    <submittedName>
        <fullName evidence="1">Uncharacterized protein</fullName>
    </submittedName>
</protein>